<sequence>MLSFWEQESFLQYHYIVVGSGIVGLSTALGLRARAPRARVLVLERGVLPTGASTRNAGFACIGSLTEILADLETMPAAEVASLVAFRREGLRLLRARLGDAATGYEESGSYELLDAGSLQALDRLEEVNGLLMPVLNGPAFSLRSHKIKDFGFNPRSIAGLVQNNFEGGLHSGRMMRSLVDMALQQGIEIKTGCTVQALEHLSQGVRLQVSASGLPPVPLQAKAVALCTNAFTKTLFPDLDLQPGRGQVLITEPIPGLPFKGVFHMEEGYFYFREIDGRILLGGGRNLDFAGEATTDFALNEYIQQALQDKLHNVILPGRPAPVANRWTGIMAFGATKQPILEEKAPDVFLGVRMGGMGVAIGSAVGERLAEMMLPEAERESYTF</sequence>
<dbReference type="PANTHER" id="PTHR13847:SF281">
    <property type="entry name" value="FAD DEPENDENT OXIDOREDUCTASE DOMAIN-CONTAINING PROTEIN"/>
    <property type="match status" value="1"/>
</dbReference>
<dbReference type="Proteomes" id="UP000244450">
    <property type="component" value="Unassembled WGS sequence"/>
</dbReference>
<reference evidence="2 3" key="1">
    <citation type="submission" date="2018-04" db="EMBL/GenBank/DDBJ databases">
        <title>Chitinophaga fuyangensis sp. nov., isolated from soil in a chemical factory.</title>
        <authorList>
            <person name="Chen K."/>
        </authorList>
    </citation>
    <scope>NUCLEOTIDE SEQUENCE [LARGE SCALE GENOMIC DNA]</scope>
    <source>
        <strain evidence="2 3">LY-1</strain>
    </source>
</reference>
<keyword evidence="3" id="KW-1185">Reference proteome</keyword>
<proteinExistence type="predicted"/>
<dbReference type="RefSeq" id="WP_108687019.1">
    <property type="nucleotide sequence ID" value="NZ_QCYK01000002.1"/>
</dbReference>
<organism evidence="2 3">
    <name type="scientific">Chitinophaga parva</name>
    <dbReference type="NCBI Taxonomy" id="2169414"/>
    <lineage>
        <taxon>Bacteria</taxon>
        <taxon>Pseudomonadati</taxon>
        <taxon>Bacteroidota</taxon>
        <taxon>Chitinophagia</taxon>
        <taxon>Chitinophagales</taxon>
        <taxon>Chitinophagaceae</taxon>
        <taxon>Chitinophaga</taxon>
    </lineage>
</organism>
<name>A0A2T7BFX1_9BACT</name>
<evidence type="ECO:0000259" key="1">
    <source>
        <dbReference type="Pfam" id="PF01266"/>
    </source>
</evidence>
<dbReference type="InterPro" id="IPR036188">
    <property type="entry name" value="FAD/NAD-bd_sf"/>
</dbReference>
<dbReference type="Pfam" id="PF01266">
    <property type="entry name" value="DAO"/>
    <property type="match status" value="1"/>
</dbReference>
<protein>
    <submittedName>
        <fullName evidence="2">FAD-dependent oxidoreductase</fullName>
    </submittedName>
</protein>
<feature type="domain" description="FAD dependent oxidoreductase" evidence="1">
    <location>
        <begin position="15"/>
        <end position="373"/>
    </location>
</feature>
<dbReference type="InterPro" id="IPR006076">
    <property type="entry name" value="FAD-dep_OxRdtase"/>
</dbReference>
<gene>
    <name evidence="2" type="ORF">DCC81_12800</name>
</gene>
<dbReference type="Gene3D" id="3.50.50.60">
    <property type="entry name" value="FAD/NAD(P)-binding domain"/>
    <property type="match status" value="1"/>
</dbReference>
<dbReference type="SUPFAM" id="SSF51905">
    <property type="entry name" value="FAD/NAD(P)-binding domain"/>
    <property type="match status" value="1"/>
</dbReference>
<evidence type="ECO:0000313" key="2">
    <source>
        <dbReference type="EMBL" id="PUZ25181.1"/>
    </source>
</evidence>
<evidence type="ECO:0000313" key="3">
    <source>
        <dbReference type="Proteomes" id="UP000244450"/>
    </source>
</evidence>
<dbReference type="OrthoDB" id="1491488at2"/>
<comment type="caution">
    <text evidence="2">The sequence shown here is derived from an EMBL/GenBank/DDBJ whole genome shotgun (WGS) entry which is preliminary data.</text>
</comment>
<dbReference type="EMBL" id="QCYK01000002">
    <property type="protein sequence ID" value="PUZ25181.1"/>
    <property type="molecule type" value="Genomic_DNA"/>
</dbReference>
<dbReference type="GO" id="GO:0005737">
    <property type="term" value="C:cytoplasm"/>
    <property type="evidence" value="ECO:0007669"/>
    <property type="project" value="TreeGrafter"/>
</dbReference>
<dbReference type="AlphaFoldDB" id="A0A2T7BFX1"/>
<dbReference type="Gene3D" id="3.30.9.10">
    <property type="entry name" value="D-Amino Acid Oxidase, subunit A, domain 2"/>
    <property type="match status" value="1"/>
</dbReference>
<dbReference type="PANTHER" id="PTHR13847">
    <property type="entry name" value="SARCOSINE DEHYDROGENASE-RELATED"/>
    <property type="match status" value="1"/>
</dbReference>
<accession>A0A2T7BFX1</accession>